<gene>
    <name evidence="3" type="primary">Car14</name>
</gene>
<reference evidence="2" key="2">
    <citation type="journal article" date="2000" name="Genome Res.">
        <title>Normalization and subtraction of cap-trapper-selected cDNAs to prepare full-length cDNA libraries for rapid discovery of new genes.</title>
        <authorList>
            <person name="Carninci P."/>
            <person name="Shibata Y."/>
            <person name="Hayatsu N."/>
            <person name="Sugahara Y."/>
            <person name="Shibata K."/>
            <person name="Itoh M."/>
            <person name="Konno H."/>
            <person name="Okazaki Y."/>
            <person name="Muramatsu M."/>
            <person name="Hayashizaki Y."/>
        </authorList>
    </citation>
    <scope>NUCLEOTIDE SEQUENCE</scope>
    <source>
        <strain evidence="2">C57BL/6J</strain>
        <tissue evidence="2">Tongue</tissue>
    </source>
</reference>
<dbReference type="OrthoDB" id="429145at2759"/>
<dbReference type="RefSeq" id="NP_001342681.1">
    <property type="nucleotide sequence ID" value="NM_001355752.1"/>
</dbReference>
<keyword evidence="1" id="KW-0732">Signal</keyword>
<sequence>MLFFALLLKVTWILAADGGHHWTYEGEIGTAHGLALLSPQDLRTWHEDLSWGRERAFPELHPLAPLFLPTHTDPGAYTSGC</sequence>
<feature type="signal peptide" evidence="1">
    <location>
        <begin position="1"/>
        <end position="15"/>
    </location>
</feature>
<reference evidence="2" key="5">
    <citation type="journal article" date="2001" name="Nature">
        <title>Functional annotation of a full-length mouse cDNA collection.</title>
        <authorList>
            <consortium name="The RIKEN Genome Exploration Research Group Phase II Team and the FANTOM Consortium"/>
        </authorList>
    </citation>
    <scope>NUCLEOTIDE SEQUENCE</scope>
    <source>
        <strain evidence="2">C57BL/6J</strain>
        <tissue evidence="2">Tongue</tissue>
    </source>
</reference>
<reference evidence="2" key="3">
    <citation type="journal article" date="2000" name="Genome Res.">
        <title>RIKEN integrated sequence analysis (RISA) system--384-format sequencing pipeline with 384 multicapillary sequencer.</title>
        <authorList>
            <person name="Shibata K."/>
            <person name="Itoh M."/>
            <person name="Aizawa K."/>
            <person name="Nagaoka S."/>
            <person name="Sasaki N."/>
            <person name="Carninci P."/>
            <person name="Konno H."/>
            <person name="Akiyama J."/>
            <person name="Nishi K."/>
            <person name="Kitsunai T."/>
            <person name="Tashiro H."/>
            <person name="Itoh M."/>
            <person name="Sumi N."/>
            <person name="Ishii Y."/>
            <person name="Nakamura S."/>
            <person name="Hazama M."/>
            <person name="Nishine T."/>
            <person name="Harada A."/>
            <person name="Yamamoto R."/>
            <person name="Matsumoto H."/>
            <person name="Sakaguchi S."/>
            <person name="Ikegami T."/>
            <person name="Kashiwagi K."/>
            <person name="Fujiwake S."/>
            <person name="Inoue K."/>
            <person name="Togawa Y."/>
            <person name="Izawa M."/>
            <person name="Ohara E."/>
            <person name="Watahiki M."/>
            <person name="Yoneda Y."/>
            <person name="Ishikawa T."/>
            <person name="Ozawa K."/>
            <person name="Tanaka T."/>
            <person name="Matsuura S."/>
            <person name="Kawai J."/>
            <person name="Okazaki Y."/>
            <person name="Muramatsu M."/>
            <person name="Inoue Y."/>
            <person name="Kira A."/>
            <person name="Hayashizaki Y."/>
        </authorList>
    </citation>
    <scope>NUCLEOTIDE SEQUENCE</scope>
    <source>
        <strain evidence="2">C57BL/6J</strain>
        <tissue evidence="2">Tongue</tissue>
    </source>
</reference>
<evidence type="ECO:0000313" key="2">
    <source>
        <dbReference type="EMBL" id="BAC25271.1"/>
    </source>
</evidence>
<reference evidence="2" key="6">
    <citation type="journal article" date="2002" name="Nature">
        <title>Analysis of the mouse transcriptome based on functional annotation of 60,770 full-length cDNAs.</title>
        <authorList>
            <consortium name="The FANTOM Consortium and the RIKEN Genome Exploration Research Group Phase I and II Team"/>
        </authorList>
    </citation>
    <scope>NUCLEOTIDE SEQUENCE</scope>
    <source>
        <strain evidence="2">C57BL/6J</strain>
        <tissue evidence="2">Tongue</tissue>
    </source>
</reference>
<evidence type="ECO:0000313" key="3">
    <source>
        <dbReference type="MGI" id="MGI:1344341"/>
    </source>
</evidence>
<reference evidence="2" key="8">
    <citation type="journal article" date="2005" name="Science">
        <title>Antisense Transcription in the Mammalian Transcriptome.</title>
        <authorList>
            <consortium name="RIKEN Genome Exploration Research Group and Genome Science Group (Genome Network Project Core Group) and the FANTOM Consortium"/>
        </authorList>
    </citation>
    <scope>NUCLEOTIDE SEQUENCE</scope>
    <source>
        <strain evidence="2">C57BL/6J</strain>
        <tissue evidence="2">Tongue</tissue>
    </source>
</reference>
<dbReference type="EMBL" id="AK009805">
    <property type="protein sequence ID" value="BAC25271.1"/>
    <property type="molecule type" value="mRNA"/>
</dbReference>
<evidence type="ECO:0000256" key="1">
    <source>
        <dbReference type="SAM" id="SignalP"/>
    </source>
</evidence>
<dbReference type="MGI" id="MGI:1344341">
    <property type="gene designation" value="Car14"/>
</dbReference>
<dbReference type="CTD" id="23831"/>
<dbReference type="AlphaFoldDB" id="Q8CEY0"/>
<dbReference type="GeneID" id="23831"/>
<protein>
    <submittedName>
        <fullName evidence="2">Uncharacterized protein</fullName>
    </submittedName>
</protein>
<reference evidence="2" key="1">
    <citation type="journal article" date="1999" name="Methods Enzymol.">
        <title>High-efficiency full-length cDNA cloning.</title>
        <authorList>
            <person name="Carninci P."/>
            <person name="Hayashizaki Y."/>
        </authorList>
    </citation>
    <scope>NUCLEOTIDE SEQUENCE</scope>
    <source>
        <strain evidence="2">C57BL/6J</strain>
        <tissue evidence="2">Tongue</tissue>
    </source>
</reference>
<reference evidence="2" key="4">
    <citation type="submission" date="2000-07" db="EMBL/GenBank/DDBJ databases">
        <authorList>
            <person name="Adachi J."/>
            <person name="Aizawa K."/>
            <person name="Akahira S."/>
            <person name="Akimura T."/>
            <person name="Arai A."/>
            <person name="Aono H."/>
            <person name="Arakawa T."/>
            <person name="Bono H."/>
            <person name="Carninci P."/>
            <person name="Fukuda S."/>
            <person name="Fukunishi Y."/>
            <person name="Furuno M."/>
            <person name="Hanagaki T."/>
            <person name="Hara A."/>
            <person name="Hayatsu N."/>
            <person name="Hiramoto K."/>
            <person name="Hiraoka T."/>
            <person name="Hori F."/>
            <person name="Imotani K."/>
            <person name="Ishii Y."/>
            <person name="Itoh M."/>
            <person name="Izawa M."/>
            <person name="Kasukawa T."/>
            <person name="Kato H."/>
            <person name="Kawai J."/>
            <person name="Kojima Y."/>
            <person name="Konno H."/>
            <person name="Kouda M."/>
            <person name="Koya S."/>
            <person name="Kurihara C."/>
            <person name="Matsuyama T."/>
            <person name="Miyazaki A."/>
            <person name="Nishi K."/>
            <person name="Nomura K."/>
            <person name="Numazaki R."/>
            <person name="Ohno M."/>
            <person name="Okazaki Y."/>
            <person name="Okido T."/>
            <person name="Owa C."/>
            <person name="Saito H."/>
            <person name="Saito R."/>
            <person name="Sakai C."/>
            <person name="Sakai K."/>
            <person name="Sano H."/>
            <person name="Sasaki D."/>
            <person name="Shibata K."/>
            <person name="Shibata Y."/>
            <person name="Shinagawa A."/>
            <person name="Shiraki T."/>
            <person name="Sogabe Y."/>
            <person name="Suzuki H."/>
            <person name="Tagami M."/>
            <person name="Tagawa A."/>
            <person name="Takahashi F."/>
            <person name="Tanaka T."/>
            <person name="Tejima Y."/>
            <person name="Toya T."/>
            <person name="Yamamura T."/>
            <person name="Yasunishi A."/>
            <person name="Yoshida K."/>
            <person name="Yoshino M."/>
            <person name="Muramatsu M."/>
            <person name="Hayashizaki Y."/>
        </authorList>
    </citation>
    <scope>NUCLEOTIDE SEQUENCE</scope>
    <source>
        <strain evidence="2">C57BL/6J</strain>
        <tissue evidence="2">Tongue</tissue>
    </source>
</reference>
<name>Q8CEY0_MOUSE</name>
<dbReference type="UCSC" id="uc008qlt.1">
    <property type="organism name" value="mouse"/>
</dbReference>
<organism evidence="2">
    <name type="scientific">Mus musculus</name>
    <name type="common">Mouse</name>
    <dbReference type="NCBI Taxonomy" id="10090"/>
    <lineage>
        <taxon>Eukaryota</taxon>
        <taxon>Metazoa</taxon>
        <taxon>Chordata</taxon>
        <taxon>Craniata</taxon>
        <taxon>Vertebrata</taxon>
        <taxon>Euteleostomi</taxon>
        <taxon>Mammalia</taxon>
        <taxon>Eutheria</taxon>
        <taxon>Euarchontoglires</taxon>
        <taxon>Glires</taxon>
        <taxon>Rodentia</taxon>
        <taxon>Myomorpha</taxon>
        <taxon>Muroidea</taxon>
        <taxon>Muridae</taxon>
        <taxon>Murinae</taxon>
        <taxon>Mus</taxon>
        <taxon>Mus</taxon>
    </lineage>
</organism>
<feature type="chain" id="PRO_5011949311" evidence="1">
    <location>
        <begin position="16"/>
        <end position="81"/>
    </location>
</feature>
<dbReference type="AGR" id="MGI:1344341"/>
<proteinExistence type="evidence at transcript level"/>
<accession>Q8CEY0</accession>
<reference evidence="2" key="7">
    <citation type="journal article" date="2005" name="Science">
        <title>The Transcriptional Landscape of the Mammalian Genome.</title>
        <authorList>
            <consortium name="The FANTOM Consortium"/>
            <consortium name="Riken Genome Exploration Research Group and Genome Science Group (Genome Network Project Core Group)"/>
        </authorList>
    </citation>
    <scope>NUCLEOTIDE SEQUENCE</scope>
    <source>
        <strain evidence="2">C57BL/6J</strain>
        <tissue evidence="2">Tongue</tissue>
    </source>
</reference>